<evidence type="ECO:0000313" key="1">
    <source>
        <dbReference type="EMBL" id="MFE8695701.1"/>
    </source>
</evidence>
<protein>
    <submittedName>
        <fullName evidence="1">YppE family protein</fullName>
    </submittedName>
</protein>
<dbReference type="InterPro" id="IPR023351">
    <property type="entry name" value="YppE-like_sf"/>
</dbReference>
<comment type="caution">
    <text evidence="1">The sequence shown here is derived from an EMBL/GenBank/DDBJ whole genome shotgun (WGS) entry which is preliminary data.</text>
</comment>
<name>A0ABW6JV55_9BACI</name>
<gene>
    <name evidence="1" type="ORF">ACFYKT_04910</name>
</gene>
<dbReference type="Pfam" id="PF08807">
    <property type="entry name" value="DUF1798"/>
    <property type="match status" value="1"/>
</dbReference>
<dbReference type="RefSeq" id="WP_389217041.1">
    <property type="nucleotide sequence ID" value="NZ_JBIACJ010000002.1"/>
</dbReference>
<accession>A0ABW6JV55</accession>
<reference evidence="1 2" key="1">
    <citation type="submission" date="2024-08" db="EMBL/GenBank/DDBJ databases">
        <title>Two novel Cytobacillus novel species.</title>
        <authorList>
            <person name="Liu G."/>
        </authorList>
    </citation>
    <scope>NUCLEOTIDE SEQUENCE [LARGE SCALE GENOMIC DNA]</scope>
    <source>
        <strain evidence="1 2">FJAT-53684</strain>
    </source>
</reference>
<keyword evidence="2" id="KW-1185">Reference proteome</keyword>
<dbReference type="Gene3D" id="1.20.120.440">
    <property type="entry name" value="YppE-like"/>
    <property type="match status" value="1"/>
</dbReference>
<evidence type="ECO:0000313" key="2">
    <source>
        <dbReference type="Proteomes" id="UP001601058"/>
    </source>
</evidence>
<dbReference type="Proteomes" id="UP001601058">
    <property type="component" value="Unassembled WGS sequence"/>
</dbReference>
<sequence length="126" mass="14528">MQEYKELLQLTQTLLDYLDTLSNKYAEVKETGEKGDFYEEVKPFADEVKGINDAWKEEAIKWVKNVGPKNLYNQQIDSAHEHVETVSVQAFFPDTSRSRFNSSIASARYVLNNMIHLLIEKGKPSK</sequence>
<organism evidence="1 2">
    <name type="scientific">Cytobacillus mangrovibacter</name>
    <dbReference type="NCBI Taxonomy" id="3299024"/>
    <lineage>
        <taxon>Bacteria</taxon>
        <taxon>Bacillati</taxon>
        <taxon>Bacillota</taxon>
        <taxon>Bacilli</taxon>
        <taxon>Bacillales</taxon>
        <taxon>Bacillaceae</taxon>
        <taxon>Cytobacillus</taxon>
    </lineage>
</organism>
<dbReference type="EMBL" id="JBIACJ010000002">
    <property type="protein sequence ID" value="MFE8695701.1"/>
    <property type="molecule type" value="Genomic_DNA"/>
</dbReference>
<dbReference type="SUPFAM" id="SSF140415">
    <property type="entry name" value="YppE-like"/>
    <property type="match status" value="1"/>
</dbReference>
<proteinExistence type="predicted"/>
<dbReference type="InterPro" id="IPR014913">
    <property type="entry name" value="YppE-like"/>
</dbReference>